<reference evidence="2" key="1">
    <citation type="journal article" date="2023" name="Nat. Plants">
        <title>Single-cell RNA sequencing provides a high-resolution roadmap for understanding the multicellular compartmentation of specialized metabolism.</title>
        <authorList>
            <person name="Sun S."/>
            <person name="Shen X."/>
            <person name="Li Y."/>
            <person name="Li Y."/>
            <person name="Wang S."/>
            <person name="Li R."/>
            <person name="Zhang H."/>
            <person name="Shen G."/>
            <person name="Guo B."/>
            <person name="Wei J."/>
            <person name="Xu J."/>
            <person name="St-Pierre B."/>
            <person name="Chen S."/>
            <person name="Sun C."/>
        </authorList>
    </citation>
    <scope>NUCLEOTIDE SEQUENCE [LARGE SCALE GENOMIC DNA]</scope>
</reference>
<dbReference type="Proteomes" id="UP001060085">
    <property type="component" value="Linkage Group LG03"/>
</dbReference>
<evidence type="ECO:0000313" key="1">
    <source>
        <dbReference type="EMBL" id="KAI5674193.1"/>
    </source>
</evidence>
<dbReference type="EMBL" id="CM044703">
    <property type="protein sequence ID" value="KAI5674193.1"/>
    <property type="molecule type" value="Genomic_DNA"/>
</dbReference>
<sequence>MVGVEAMVGPQIKRKERRDRKCNEGHHKGVRMRKWGKWVAEVRQPNSRDRIWLGSYDTAEEAARAYDAAAFCLRGPSAILNFPNDPPEITLAGKLSPSEIQSAASIHARRRRRRSGDESEANVVAQQPRIKPEIMEFGLLEGGGGRGGCGGSENLNLFGEFSSKACYLNGKEGGGDDDRSHETGSFLETQSFWNF</sequence>
<name>A0ACC0BNJ9_CATRO</name>
<gene>
    <name evidence="1" type="ORF">M9H77_14557</name>
</gene>
<proteinExistence type="predicted"/>
<keyword evidence="2" id="KW-1185">Reference proteome</keyword>
<evidence type="ECO:0000313" key="2">
    <source>
        <dbReference type="Proteomes" id="UP001060085"/>
    </source>
</evidence>
<comment type="caution">
    <text evidence="1">The sequence shown here is derived from an EMBL/GenBank/DDBJ whole genome shotgun (WGS) entry which is preliminary data.</text>
</comment>
<protein>
    <submittedName>
        <fullName evidence="1">Uncharacterized protein</fullName>
    </submittedName>
</protein>
<accession>A0ACC0BNJ9</accession>
<organism evidence="1 2">
    <name type="scientific">Catharanthus roseus</name>
    <name type="common">Madagascar periwinkle</name>
    <name type="synonym">Vinca rosea</name>
    <dbReference type="NCBI Taxonomy" id="4058"/>
    <lineage>
        <taxon>Eukaryota</taxon>
        <taxon>Viridiplantae</taxon>
        <taxon>Streptophyta</taxon>
        <taxon>Embryophyta</taxon>
        <taxon>Tracheophyta</taxon>
        <taxon>Spermatophyta</taxon>
        <taxon>Magnoliopsida</taxon>
        <taxon>eudicotyledons</taxon>
        <taxon>Gunneridae</taxon>
        <taxon>Pentapetalae</taxon>
        <taxon>asterids</taxon>
        <taxon>lamiids</taxon>
        <taxon>Gentianales</taxon>
        <taxon>Apocynaceae</taxon>
        <taxon>Rauvolfioideae</taxon>
        <taxon>Vinceae</taxon>
        <taxon>Catharanthinae</taxon>
        <taxon>Catharanthus</taxon>
    </lineage>
</organism>